<sequence>MTHRVSRALIGLQLLALLVGTQMPGAWRSGAVQALHAPSWVSSLAHFGLFAGMAMALAARPLAWPAARIVLAALALALLTEGLQFLAIDRHPRWLDVGIDLAGTLAGVGLINMVSLCFARR</sequence>
<feature type="transmembrane region" description="Helical" evidence="1">
    <location>
        <begin position="99"/>
        <end position="119"/>
    </location>
</feature>
<evidence type="ECO:0000313" key="2">
    <source>
        <dbReference type="EMBL" id="MFC5520220.1"/>
    </source>
</evidence>
<dbReference type="EMBL" id="JBHSMX010000010">
    <property type="protein sequence ID" value="MFC5520220.1"/>
    <property type="molecule type" value="Genomic_DNA"/>
</dbReference>
<comment type="caution">
    <text evidence="2">The sequence shown here is derived from an EMBL/GenBank/DDBJ whole genome shotgun (WGS) entry which is preliminary data.</text>
</comment>
<accession>A0ABW0Q5X2</accession>
<evidence type="ECO:0000313" key="3">
    <source>
        <dbReference type="Proteomes" id="UP001596084"/>
    </source>
</evidence>
<gene>
    <name evidence="2" type="ORF">ACFPP7_04725</name>
</gene>
<keyword evidence="1" id="KW-0812">Transmembrane</keyword>
<reference evidence="3" key="1">
    <citation type="journal article" date="2019" name="Int. J. Syst. Evol. Microbiol.">
        <title>The Global Catalogue of Microorganisms (GCM) 10K type strain sequencing project: providing services to taxonomists for standard genome sequencing and annotation.</title>
        <authorList>
            <consortium name="The Broad Institute Genomics Platform"/>
            <consortium name="The Broad Institute Genome Sequencing Center for Infectious Disease"/>
            <person name="Wu L."/>
            <person name="Ma J."/>
        </authorList>
    </citation>
    <scope>NUCLEOTIDE SEQUENCE [LARGE SCALE GENOMIC DNA]</scope>
    <source>
        <strain evidence="3">CGMCC 4.7277</strain>
    </source>
</reference>
<name>A0ABW0Q5X2_9BURK</name>
<dbReference type="Proteomes" id="UP001596084">
    <property type="component" value="Unassembled WGS sequence"/>
</dbReference>
<organism evidence="2 3">
    <name type="scientific">Polaromonas jejuensis</name>
    <dbReference type="NCBI Taxonomy" id="457502"/>
    <lineage>
        <taxon>Bacteria</taxon>
        <taxon>Pseudomonadati</taxon>
        <taxon>Pseudomonadota</taxon>
        <taxon>Betaproteobacteria</taxon>
        <taxon>Burkholderiales</taxon>
        <taxon>Comamonadaceae</taxon>
        <taxon>Polaromonas</taxon>
    </lineage>
</organism>
<feature type="transmembrane region" description="Helical" evidence="1">
    <location>
        <begin position="41"/>
        <end position="59"/>
    </location>
</feature>
<dbReference type="RefSeq" id="WP_157090415.1">
    <property type="nucleotide sequence ID" value="NZ_JBHSMX010000010.1"/>
</dbReference>
<keyword evidence="1" id="KW-0472">Membrane</keyword>
<proteinExistence type="predicted"/>
<evidence type="ECO:0000256" key="1">
    <source>
        <dbReference type="SAM" id="Phobius"/>
    </source>
</evidence>
<feature type="transmembrane region" description="Helical" evidence="1">
    <location>
        <begin position="66"/>
        <end position="87"/>
    </location>
</feature>
<protein>
    <submittedName>
        <fullName evidence="2">VanZ family protein</fullName>
    </submittedName>
</protein>
<keyword evidence="3" id="KW-1185">Reference proteome</keyword>
<keyword evidence="1" id="KW-1133">Transmembrane helix</keyword>